<dbReference type="AlphaFoldDB" id="A0A0G9K0K9"/>
<evidence type="ECO:0000313" key="3">
    <source>
        <dbReference type="Proteomes" id="UP000035514"/>
    </source>
</evidence>
<name>A0A0G9K0K9_9BACT</name>
<dbReference type="InterPro" id="IPR009057">
    <property type="entry name" value="Homeodomain-like_sf"/>
</dbReference>
<reference evidence="2 3" key="1">
    <citation type="submission" date="2014-01" db="EMBL/GenBank/DDBJ databases">
        <title>Development of a Comparative Genomic Fingerprinting Assay for High Resolution Genotyping of Arcobacter butzleri.</title>
        <authorList>
            <person name="Webb A.L."/>
            <person name="Inglis G.D."/>
            <person name="Kruczkiewicz P."/>
            <person name="Selinger L.B."/>
            <person name="Taboada E.N."/>
        </authorList>
    </citation>
    <scope>NUCLEOTIDE SEQUENCE [LARGE SCALE GENOMIC DNA]</scope>
    <source>
        <strain evidence="2 3">L348</strain>
    </source>
</reference>
<accession>A0A0G9K0K9</accession>
<dbReference type="Pfam" id="PF13592">
    <property type="entry name" value="HTH_33"/>
    <property type="match status" value="1"/>
</dbReference>
<evidence type="ECO:0000313" key="2">
    <source>
        <dbReference type="EMBL" id="KLE00011.1"/>
    </source>
</evidence>
<organism evidence="2 3">
    <name type="scientific">Aliarcobacter butzleri L348</name>
    <dbReference type="NCBI Taxonomy" id="1447256"/>
    <lineage>
        <taxon>Bacteria</taxon>
        <taxon>Pseudomonadati</taxon>
        <taxon>Campylobacterota</taxon>
        <taxon>Epsilonproteobacteria</taxon>
        <taxon>Campylobacterales</taxon>
        <taxon>Arcobacteraceae</taxon>
        <taxon>Aliarcobacter</taxon>
    </lineage>
</organism>
<dbReference type="Pfam" id="PF13384">
    <property type="entry name" value="HTH_23"/>
    <property type="match status" value="1"/>
</dbReference>
<dbReference type="RefSeq" id="WP_052943036.1">
    <property type="nucleotide sequence ID" value="NZ_JAIQ01000089.1"/>
</dbReference>
<proteinExistence type="predicted"/>
<comment type="caution">
    <text evidence="2">The sequence shown here is derived from an EMBL/GenBank/DDBJ whole genome shotgun (WGS) entry which is preliminary data.</text>
</comment>
<dbReference type="EMBL" id="JAIQ01000089">
    <property type="protein sequence ID" value="KLE00011.1"/>
    <property type="molecule type" value="Genomic_DNA"/>
</dbReference>
<protein>
    <recommendedName>
        <fullName evidence="1">Winged helix-turn helix domain-containing protein</fullName>
    </recommendedName>
</protein>
<dbReference type="InterPro" id="IPR025959">
    <property type="entry name" value="Winged_HTH_dom"/>
</dbReference>
<feature type="domain" description="Winged helix-turn helix" evidence="1">
    <location>
        <begin position="100"/>
        <end position="150"/>
    </location>
</feature>
<dbReference type="PATRIC" id="fig|1447256.3.peg.1216"/>
<dbReference type="SUPFAM" id="SSF46689">
    <property type="entry name" value="Homeodomain-like"/>
    <property type="match status" value="1"/>
</dbReference>
<sequence>MKNEKIDARKIDTKAQQEKRNIAMKLREKGMKNLEVADIVGVHHCTISQWYSKYKKDKKLIVVAKRGRVKGSNKRLSDEQEEKIIRMLIDTTPEQLKFKFALWTREAVKELIFRELNIELPISTVGDYLAKWQFTSKKPIKRAYERKDSATKHSLVNKIWTFINCYFSDALLKYFRPYFNIKYRHFLYL</sequence>
<gene>
    <name evidence="2" type="ORF">AA20_06240</name>
</gene>
<evidence type="ECO:0000259" key="1">
    <source>
        <dbReference type="Pfam" id="PF13592"/>
    </source>
</evidence>
<dbReference type="Proteomes" id="UP000035514">
    <property type="component" value="Unassembled WGS sequence"/>
</dbReference>